<dbReference type="RefSeq" id="WP_269817917.1">
    <property type="nucleotide sequence ID" value="NZ_CP114976.1"/>
</dbReference>
<dbReference type="KEGG" id="dce:O6P33_11510"/>
<dbReference type="InterPro" id="IPR007428">
    <property type="entry name" value="MlaA"/>
</dbReference>
<feature type="chain" id="PRO_5042019131" evidence="3">
    <location>
        <begin position="27"/>
        <end position="263"/>
    </location>
</feature>
<keyword evidence="5" id="KW-1185">Reference proteome</keyword>
<protein>
    <submittedName>
        <fullName evidence="4">VacJ family lipoprotein</fullName>
    </submittedName>
</protein>
<reference evidence="4 5" key="1">
    <citation type="submission" date="2022-12" db="EMBL/GenBank/DDBJ databases">
        <title>Coexistence and Characterization of a Novel Tigecycline Resistance gene tet(X) variant and blaNDM-1 in a Pseudomonas caeni Isolate of Chicken Origin.</title>
        <authorList>
            <person name="Lu X."/>
            <person name="Zhang L."/>
            <person name="Li R."/>
            <person name="Wang Z."/>
        </authorList>
    </citation>
    <scope>NUCLEOTIDE SEQUENCE [LARGE SCALE GENOMIC DNA]</scope>
    <source>
        <strain evidence="4 5">CE14</strain>
    </source>
</reference>
<keyword evidence="4" id="KW-0449">Lipoprotein</keyword>
<keyword evidence="2 3" id="KW-0732">Signal</keyword>
<gene>
    <name evidence="4" type="ORF">O6P33_11510</name>
</gene>
<dbReference type="PANTHER" id="PTHR30035:SF3">
    <property type="entry name" value="INTERMEMBRANE PHOSPHOLIPID TRANSPORT SYSTEM LIPOPROTEIN MLAA"/>
    <property type="match status" value="1"/>
</dbReference>
<evidence type="ECO:0000313" key="4">
    <source>
        <dbReference type="EMBL" id="WBE24974.1"/>
    </source>
</evidence>
<comment type="similarity">
    <text evidence="1">Belongs to the MlaA family.</text>
</comment>
<evidence type="ECO:0000313" key="5">
    <source>
        <dbReference type="Proteomes" id="UP001212189"/>
    </source>
</evidence>
<dbReference type="Pfam" id="PF04333">
    <property type="entry name" value="MlaA"/>
    <property type="match status" value="1"/>
</dbReference>
<evidence type="ECO:0000256" key="3">
    <source>
        <dbReference type="SAM" id="SignalP"/>
    </source>
</evidence>
<proteinExistence type="inferred from homology"/>
<dbReference type="PRINTS" id="PR01805">
    <property type="entry name" value="VACJLIPOPROT"/>
</dbReference>
<feature type="signal peptide" evidence="3">
    <location>
        <begin position="1"/>
        <end position="26"/>
    </location>
</feature>
<dbReference type="AlphaFoldDB" id="A0AAE9VSG2"/>
<name>A0AAE9VSG2_9GAMM</name>
<organism evidence="4 5">
    <name type="scientific">Denitrificimonas caeni</name>
    <dbReference type="NCBI Taxonomy" id="521720"/>
    <lineage>
        <taxon>Bacteria</taxon>
        <taxon>Pseudomonadati</taxon>
        <taxon>Pseudomonadota</taxon>
        <taxon>Gammaproteobacteria</taxon>
        <taxon>Pseudomonadales</taxon>
        <taxon>Pseudomonadaceae</taxon>
        <taxon>Denitrificimonas</taxon>
    </lineage>
</organism>
<accession>A0AAE9VSG2</accession>
<evidence type="ECO:0000256" key="2">
    <source>
        <dbReference type="ARBA" id="ARBA00022729"/>
    </source>
</evidence>
<sequence length="263" mass="30043">MSKHPLFGSLISTSVVLLALSQPSWAESENIDADGFKNPLQSIEFNLDPNRHEFERATIDALHISDPLEQWNRRVYHFNYRFDQWVFLPVVKGYTKVTPSFARKGVSNFFSNLGEIPTLANSILQLKGQRAMETTARILFNTILGVGGLWDPATKMGLKKNNEDFGQTLGYYGVPNGPYLMLPFLGPSNVRDTTGLVADFSLETSVNWLNMGEESRRNPEIYGLEIIDQRYITELRYGQLNSPFEYEKIRYAYTKSRDLKIAR</sequence>
<dbReference type="GO" id="GO:0016020">
    <property type="term" value="C:membrane"/>
    <property type="evidence" value="ECO:0007669"/>
    <property type="project" value="InterPro"/>
</dbReference>
<dbReference type="PANTHER" id="PTHR30035">
    <property type="entry name" value="LIPOPROTEIN VACJ-RELATED"/>
    <property type="match status" value="1"/>
</dbReference>
<dbReference type="EMBL" id="CP114976">
    <property type="protein sequence ID" value="WBE24974.1"/>
    <property type="molecule type" value="Genomic_DNA"/>
</dbReference>
<dbReference type="GO" id="GO:0120010">
    <property type="term" value="P:intermembrane phospholipid transfer"/>
    <property type="evidence" value="ECO:0007669"/>
    <property type="project" value="TreeGrafter"/>
</dbReference>
<evidence type="ECO:0000256" key="1">
    <source>
        <dbReference type="ARBA" id="ARBA00010634"/>
    </source>
</evidence>
<dbReference type="Proteomes" id="UP001212189">
    <property type="component" value="Chromosome"/>
</dbReference>